<proteinExistence type="predicted"/>
<name>A0A803Y0C6_MELGA</name>
<keyword evidence="2" id="KW-1185">Reference proteome</keyword>
<accession>A0A803Y0C6</accession>
<dbReference type="InParanoid" id="A0A803Y0C6"/>
<evidence type="ECO:0000313" key="1">
    <source>
        <dbReference type="Ensembl" id="ENSMGAP00000025223.1"/>
    </source>
</evidence>
<dbReference type="AlphaFoldDB" id="A0A803Y0C6"/>
<reference evidence="1" key="2">
    <citation type="submission" date="2025-08" db="UniProtKB">
        <authorList>
            <consortium name="Ensembl"/>
        </authorList>
    </citation>
    <scope>IDENTIFICATION</scope>
</reference>
<protein>
    <recommendedName>
        <fullName evidence="3">Adenosine deaminase tRNA specific 1</fullName>
    </recommendedName>
</protein>
<evidence type="ECO:0008006" key="3">
    <source>
        <dbReference type="Google" id="ProtNLM"/>
    </source>
</evidence>
<dbReference type="PANTHER" id="PTHR46516">
    <property type="entry name" value="TRNA-SPECIFIC ADENOSINE DEAMINASE 1"/>
    <property type="match status" value="1"/>
</dbReference>
<sequence>MWSADEIAELCYEHYRTRLPKQGKPDPSREWTLLAAVVKVESVANGEGSAGVGSLQVAKEVVALGTGTKCIGVNKMRKTGNSFFFTICSVIVQYLYETGDIQ</sequence>
<dbReference type="GeneTree" id="ENSGT00940000169524"/>
<reference evidence="1 2" key="1">
    <citation type="journal article" date="2010" name="PLoS Biol.">
        <title>Multi-platform next-generation sequencing of the domestic turkey (Meleagris gallopavo): genome assembly and analysis.</title>
        <authorList>
            <person name="Dalloul R.A."/>
            <person name="Long J.A."/>
            <person name="Zimin A.V."/>
            <person name="Aslam L."/>
            <person name="Beal K."/>
            <person name="Blomberg L.A."/>
            <person name="Bouffard P."/>
            <person name="Burt D.W."/>
            <person name="Crasta O."/>
            <person name="Crooijmans R.P."/>
            <person name="Cooper K."/>
            <person name="Coulombe R.A."/>
            <person name="De S."/>
            <person name="Delany M.E."/>
            <person name="Dodgson J.B."/>
            <person name="Dong J.J."/>
            <person name="Evans C."/>
            <person name="Frederickson K.M."/>
            <person name="Flicek P."/>
            <person name="Florea L."/>
            <person name="Folkerts O."/>
            <person name="Groenen M.A."/>
            <person name="Harkins T.T."/>
            <person name="Herrero J."/>
            <person name="Hoffmann S."/>
            <person name="Megens H.J."/>
            <person name="Jiang A."/>
            <person name="de Jong P."/>
            <person name="Kaiser P."/>
            <person name="Kim H."/>
            <person name="Kim K.W."/>
            <person name="Kim S."/>
            <person name="Langenberger D."/>
            <person name="Lee M.K."/>
            <person name="Lee T."/>
            <person name="Mane S."/>
            <person name="Marcais G."/>
            <person name="Marz M."/>
            <person name="McElroy A.P."/>
            <person name="Modise T."/>
            <person name="Nefedov M."/>
            <person name="Notredame C."/>
            <person name="Paton I.R."/>
            <person name="Payne W.S."/>
            <person name="Pertea G."/>
            <person name="Prickett D."/>
            <person name="Puiu D."/>
            <person name="Qioa D."/>
            <person name="Raineri E."/>
            <person name="Ruffier M."/>
            <person name="Salzberg S.L."/>
            <person name="Schatz M.C."/>
            <person name="Scheuring C."/>
            <person name="Schmidt C.J."/>
            <person name="Schroeder S."/>
            <person name="Searle S.M."/>
            <person name="Smith E.J."/>
            <person name="Smith J."/>
            <person name="Sonstegard T.S."/>
            <person name="Stadler P.F."/>
            <person name="Tafer H."/>
            <person name="Tu Z.J."/>
            <person name="Van Tassell C.P."/>
            <person name="Vilella A.J."/>
            <person name="Williams K.P."/>
            <person name="Yorke J.A."/>
            <person name="Zhang L."/>
            <person name="Zhang H.B."/>
            <person name="Zhang X."/>
            <person name="Zhang Y."/>
            <person name="Reed K.M."/>
        </authorList>
    </citation>
    <scope>NUCLEOTIDE SEQUENCE [LARGE SCALE GENOMIC DNA]</scope>
</reference>
<reference evidence="1" key="3">
    <citation type="submission" date="2025-09" db="UniProtKB">
        <authorList>
            <consortium name="Ensembl"/>
        </authorList>
    </citation>
    <scope>IDENTIFICATION</scope>
</reference>
<dbReference type="GO" id="GO:0008251">
    <property type="term" value="F:tRNA-specific adenosine deaminase activity"/>
    <property type="evidence" value="ECO:0007669"/>
    <property type="project" value="TreeGrafter"/>
</dbReference>
<dbReference type="PANTHER" id="PTHR46516:SF1">
    <property type="entry name" value="TRNA-SPECIFIC ADENOSINE DEAMINASE 1"/>
    <property type="match status" value="1"/>
</dbReference>
<dbReference type="Proteomes" id="UP000001645">
    <property type="component" value="Chromosome 13"/>
</dbReference>
<organism evidence="1 2">
    <name type="scientific">Meleagris gallopavo</name>
    <name type="common">Wild turkey</name>
    <dbReference type="NCBI Taxonomy" id="9103"/>
    <lineage>
        <taxon>Eukaryota</taxon>
        <taxon>Metazoa</taxon>
        <taxon>Chordata</taxon>
        <taxon>Craniata</taxon>
        <taxon>Vertebrata</taxon>
        <taxon>Euteleostomi</taxon>
        <taxon>Archelosauria</taxon>
        <taxon>Archosauria</taxon>
        <taxon>Dinosauria</taxon>
        <taxon>Saurischia</taxon>
        <taxon>Theropoda</taxon>
        <taxon>Coelurosauria</taxon>
        <taxon>Aves</taxon>
        <taxon>Neognathae</taxon>
        <taxon>Galloanserae</taxon>
        <taxon>Galliformes</taxon>
        <taxon>Phasianidae</taxon>
        <taxon>Meleagridinae</taxon>
        <taxon>Meleagris</taxon>
    </lineage>
</organism>
<evidence type="ECO:0000313" key="2">
    <source>
        <dbReference type="Proteomes" id="UP000001645"/>
    </source>
</evidence>
<dbReference type="Ensembl" id="ENSMGAT00000026344.1">
    <property type="protein sequence ID" value="ENSMGAP00000025223.1"/>
    <property type="gene ID" value="ENSMGAG00000020809.1"/>
</dbReference>
<dbReference type="GO" id="GO:0008033">
    <property type="term" value="P:tRNA processing"/>
    <property type="evidence" value="ECO:0007669"/>
    <property type="project" value="TreeGrafter"/>
</dbReference>